<comment type="caution">
    <text evidence="6">The sequence shown here is derived from an EMBL/GenBank/DDBJ whole genome shotgun (WGS) entry which is preliminary data.</text>
</comment>
<dbReference type="GO" id="GO:0000028">
    <property type="term" value="P:ribosomal small subunit assembly"/>
    <property type="evidence" value="ECO:0007669"/>
    <property type="project" value="TreeGrafter"/>
</dbReference>
<reference evidence="6" key="1">
    <citation type="submission" date="2021-10" db="EMBL/GenBank/DDBJ databases">
        <title>Streptomonospora sp. nov., isolated from mangrove soil.</title>
        <authorList>
            <person name="Chen X."/>
            <person name="Ge X."/>
            <person name="Liu W."/>
        </authorList>
    </citation>
    <scope>NUCLEOTIDE SEQUENCE</scope>
    <source>
        <strain evidence="6">S1-112</strain>
    </source>
</reference>
<feature type="domain" description="Ribosome maturation factor RimP C-terminal" evidence="5">
    <location>
        <begin position="89"/>
        <end position="150"/>
    </location>
</feature>
<accession>A0A9X3SI45</accession>
<evidence type="ECO:0000256" key="2">
    <source>
        <dbReference type="ARBA" id="ARBA00022517"/>
    </source>
</evidence>
<dbReference type="NCBIfam" id="NF000930">
    <property type="entry name" value="PRK00092.2-2"/>
    <property type="match status" value="1"/>
</dbReference>
<dbReference type="InterPro" id="IPR028989">
    <property type="entry name" value="RimP_N"/>
</dbReference>
<dbReference type="GO" id="GO:0005829">
    <property type="term" value="C:cytosol"/>
    <property type="evidence" value="ECO:0007669"/>
    <property type="project" value="TreeGrafter"/>
</dbReference>
<dbReference type="SUPFAM" id="SSF75420">
    <property type="entry name" value="YhbC-like, N-terminal domain"/>
    <property type="match status" value="1"/>
</dbReference>
<dbReference type="InterPro" id="IPR003728">
    <property type="entry name" value="Ribosome_maturation_RimP"/>
</dbReference>
<evidence type="ECO:0000256" key="1">
    <source>
        <dbReference type="ARBA" id="ARBA00022490"/>
    </source>
</evidence>
<comment type="function">
    <text evidence="3">Required for maturation of 30S ribosomal subunits.</text>
</comment>
<dbReference type="AlphaFoldDB" id="A0A9X3SI45"/>
<protein>
    <recommendedName>
        <fullName evidence="3">Ribosome maturation factor RimP</fullName>
    </recommendedName>
</protein>
<keyword evidence="1 3" id="KW-0963">Cytoplasm</keyword>
<dbReference type="SUPFAM" id="SSF74942">
    <property type="entry name" value="YhbC-like, C-terminal domain"/>
    <property type="match status" value="1"/>
</dbReference>
<dbReference type="InterPro" id="IPR028998">
    <property type="entry name" value="RimP_C"/>
</dbReference>
<keyword evidence="2 3" id="KW-0690">Ribosome biogenesis</keyword>
<proteinExistence type="inferred from homology"/>
<comment type="similarity">
    <text evidence="3">Belongs to the RimP family.</text>
</comment>
<dbReference type="PANTHER" id="PTHR33867">
    <property type="entry name" value="RIBOSOME MATURATION FACTOR RIMP"/>
    <property type="match status" value="1"/>
</dbReference>
<evidence type="ECO:0000259" key="5">
    <source>
        <dbReference type="Pfam" id="PF17384"/>
    </source>
</evidence>
<evidence type="ECO:0000313" key="6">
    <source>
        <dbReference type="EMBL" id="MDA0567840.1"/>
    </source>
</evidence>
<dbReference type="HAMAP" id="MF_01077">
    <property type="entry name" value="RimP"/>
    <property type="match status" value="1"/>
</dbReference>
<dbReference type="Gene3D" id="3.30.300.70">
    <property type="entry name" value="RimP-like superfamily, N-terminal"/>
    <property type="match status" value="1"/>
</dbReference>
<dbReference type="Proteomes" id="UP001140076">
    <property type="component" value="Unassembled WGS sequence"/>
</dbReference>
<feature type="domain" description="Ribosome maturation factor RimP N-terminal" evidence="4">
    <location>
        <begin position="14"/>
        <end position="86"/>
    </location>
</feature>
<dbReference type="InterPro" id="IPR036847">
    <property type="entry name" value="RimP_C_sf"/>
</dbReference>
<organism evidence="6 7">
    <name type="scientific">Streptomonospora mangrovi</name>
    <dbReference type="NCBI Taxonomy" id="2883123"/>
    <lineage>
        <taxon>Bacteria</taxon>
        <taxon>Bacillati</taxon>
        <taxon>Actinomycetota</taxon>
        <taxon>Actinomycetes</taxon>
        <taxon>Streptosporangiales</taxon>
        <taxon>Nocardiopsidaceae</taxon>
        <taxon>Streptomonospora</taxon>
    </lineage>
</organism>
<dbReference type="RefSeq" id="WP_270075074.1">
    <property type="nucleotide sequence ID" value="NZ_JAJAQC010000082.1"/>
</dbReference>
<comment type="subcellular location">
    <subcellularLocation>
        <location evidence="3">Cytoplasm</location>
    </subcellularLocation>
</comment>
<name>A0A9X3SI45_9ACTN</name>
<dbReference type="Pfam" id="PF02576">
    <property type="entry name" value="RimP_N"/>
    <property type="match status" value="1"/>
</dbReference>
<dbReference type="EMBL" id="JAJAQC010000082">
    <property type="protein sequence ID" value="MDA0567840.1"/>
    <property type="molecule type" value="Genomic_DNA"/>
</dbReference>
<dbReference type="PANTHER" id="PTHR33867:SF1">
    <property type="entry name" value="RIBOSOME MATURATION FACTOR RIMP"/>
    <property type="match status" value="1"/>
</dbReference>
<dbReference type="CDD" id="cd01734">
    <property type="entry name" value="YlxS_C"/>
    <property type="match status" value="1"/>
</dbReference>
<sequence>MGAQARHERLAALLTPLLTEAGLELESIEVTPAGKRRLLRVVVDSDNGVDLDAVGEVSQEISTALDSSEAMGKAPYVLEVTSPGVDRPLTLPRHWRRSRGRLVRAVTAEGAEVQGRVRDADDDGVTLEVDGRDHRYGYSDLRRAKVQVEFRRETGDDAAD</sequence>
<keyword evidence="7" id="KW-1185">Reference proteome</keyword>
<evidence type="ECO:0000259" key="4">
    <source>
        <dbReference type="Pfam" id="PF02576"/>
    </source>
</evidence>
<evidence type="ECO:0000256" key="3">
    <source>
        <dbReference type="HAMAP-Rule" id="MF_01077"/>
    </source>
</evidence>
<evidence type="ECO:0000313" key="7">
    <source>
        <dbReference type="Proteomes" id="UP001140076"/>
    </source>
</evidence>
<dbReference type="GO" id="GO:0006412">
    <property type="term" value="P:translation"/>
    <property type="evidence" value="ECO:0007669"/>
    <property type="project" value="TreeGrafter"/>
</dbReference>
<dbReference type="InterPro" id="IPR035956">
    <property type="entry name" value="RimP_N_sf"/>
</dbReference>
<dbReference type="Pfam" id="PF17384">
    <property type="entry name" value="DUF150_C"/>
    <property type="match status" value="1"/>
</dbReference>
<gene>
    <name evidence="3 6" type="primary">rimP</name>
    <name evidence="6" type="ORF">LG943_26470</name>
</gene>